<gene>
    <name evidence="5" type="ORF">DY218_04675</name>
</gene>
<dbReference type="GO" id="GO:0016787">
    <property type="term" value="F:hydrolase activity"/>
    <property type="evidence" value="ECO:0007669"/>
    <property type="project" value="UniProtKB-KW"/>
</dbReference>
<evidence type="ECO:0000313" key="5">
    <source>
        <dbReference type="EMBL" id="RFU87882.1"/>
    </source>
</evidence>
<dbReference type="InterPro" id="IPR023346">
    <property type="entry name" value="Lysozyme-like_dom_sf"/>
</dbReference>
<name>A0A372MAB3_9ACTN</name>
<dbReference type="PROSITE" id="PS51782">
    <property type="entry name" value="LYSM"/>
    <property type="match status" value="1"/>
</dbReference>
<feature type="compositionally biased region" description="Gly residues" evidence="3">
    <location>
        <begin position="239"/>
        <end position="248"/>
    </location>
</feature>
<organism evidence="5 6">
    <name type="scientific">Streptomyces triticagri</name>
    <dbReference type="NCBI Taxonomy" id="2293568"/>
    <lineage>
        <taxon>Bacteria</taxon>
        <taxon>Bacillati</taxon>
        <taxon>Actinomycetota</taxon>
        <taxon>Actinomycetes</taxon>
        <taxon>Kitasatosporales</taxon>
        <taxon>Streptomycetaceae</taxon>
        <taxon>Streptomyces</taxon>
    </lineage>
</organism>
<dbReference type="InterPro" id="IPR010618">
    <property type="entry name" value="RPF"/>
</dbReference>
<dbReference type="SMART" id="SM00257">
    <property type="entry name" value="LysM"/>
    <property type="match status" value="1"/>
</dbReference>
<accession>A0A372MAB3</accession>
<sequence length="389" mass="38648">MLSGNGRHRRPRQAPALVVAAGVTGSAIAIPLIGATGASAEEAPAWDRLAACESGGLWSAHMDNGFYGGLQLTQETWESYGGLEYAPRADLASRSQQIAVAEQVLADQGPAAWPTCAPIAGLDGSDGSDGSSSGAGETAKPSGEGEGSADSSGSEGSEDSSGDASKPSGEQKDPSATPDASETGDSGESGEPSDTADPSASPEATEATDGAEDAEGSRGANDSEKAEPGKNGDSSDGSGDSGSSGGSDGSDDRSSGKPSDSFGDGSWVTEPDNSGQNATPSPEGGDTATPSPSESAEPGKGRHRGDEAREGDEDGRGAGSGRHASRGGDSSRDGDDGSYTVRVGDSLWAIADGQHVEGGWSAIYDLNKDVVGSDPDLILPGQSLDLGEK</sequence>
<dbReference type="Pfam" id="PF06737">
    <property type="entry name" value="Transglycosylas"/>
    <property type="match status" value="1"/>
</dbReference>
<comment type="caution">
    <text evidence="5">The sequence shown here is derived from an EMBL/GenBank/DDBJ whole genome shotgun (WGS) entry which is preliminary data.</text>
</comment>
<dbReference type="PANTHER" id="PTHR34700:SF4">
    <property type="entry name" value="PHAGE-LIKE ELEMENT PBSX PROTEIN XKDP"/>
    <property type="match status" value="1"/>
</dbReference>
<feature type="compositionally biased region" description="Basic and acidic residues" evidence="3">
    <location>
        <begin position="221"/>
        <end position="230"/>
    </location>
</feature>
<evidence type="ECO:0000256" key="3">
    <source>
        <dbReference type="SAM" id="MobiDB-lite"/>
    </source>
</evidence>
<keyword evidence="6" id="KW-1185">Reference proteome</keyword>
<dbReference type="CDD" id="cd00118">
    <property type="entry name" value="LysM"/>
    <property type="match status" value="1"/>
</dbReference>
<dbReference type="InterPro" id="IPR052196">
    <property type="entry name" value="Bact_Kbp"/>
</dbReference>
<dbReference type="RefSeq" id="WP_128554624.1">
    <property type="nucleotide sequence ID" value="NZ_QUAK01000023.1"/>
</dbReference>
<dbReference type="OrthoDB" id="1404170at2"/>
<dbReference type="EMBL" id="QUAK01000023">
    <property type="protein sequence ID" value="RFU87882.1"/>
    <property type="molecule type" value="Genomic_DNA"/>
</dbReference>
<dbReference type="InterPro" id="IPR018392">
    <property type="entry name" value="LysM"/>
</dbReference>
<evidence type="ECO:0000256" key="1">
    <source>
        <dbReference type="ARBA" id="ARBA00010830"/>
    </source>
</evidence>
<dbReference type="Gene3D" id="3.10.350.10">
    <property type="entry name" value="LysM domain"/>
    <property type="match status" value="1"/>
</dbReference>
<dbReference type="Pfam" id="PF01476">
    <property type="entry name" value="LysM"/>
    <property type="match status" value="1"/>
</dbReference>
<feature type="compositionally biased region" description="Low complexity" evidence="3">
    <location>
        <begin position="121"/>
        <end position="134"/>
    </location>
</feature>
<dbReference type="CDD" id="cd13925">
    <property type="entry name" value="RPF"/>
    <property type="match status" value="1"/>
</dbReference>
<evidence type="ECO:0000313" key="6">
    <source>
        <dbReference type="Proteomes" id="UP000263094"/>
    </source>
</evidence>
<dbReference type="Gene3D" id="1.10.530.10">
    <property type="match status" value="1"/>
</dbReference>
<feature type="compositionally biased region" description="Basic and acidic residues" evidence="3">
    <location>
        <begin position="297"/>
        <end position="308"/>
    </location>
</feature>
<dbReference type="SUPFAM" id="SSF53955">
    <property type="entry name" value="Lysozyme-like"/>
    <property type="match status" value="1"/>
</dbReference>
<evidence type="ECO:0000256" key="2">
    <source>
        <dbReference type="ARBA" id="ARBA00022801"/>
    </source>
</evidence>
<dbReference type="PANTHER" id="PTHR34700">
    <property type="entry name" value="POTASSIUM BINDING PROTEIN KBP"/>
    <property type="match status" value="1"/>
</dbReference>
<dbReference type="AlphaFoldDB" id="A0A372MAB3"/>
<proteinExistence type="inferred from homology"/>
<dbReference type="Proteomes" id="UP000263094">
    <property type="component" value="Unassembled WGS sequence"/>
</dbReference>
<evidence type="ECO:0000259" key="4">
    <source>
        <dbReference type="PROSITE" id="PS51782"/>
    </source>
</evidence>
<feature type="compositionally biased region" description="Polar residues" evidence="3">
    <location>
        <begin position="271"/>
        <end position="280"/>
    </location>
</feature>
<feature type="region of interest" description="Disordered" evidence="3">
    <location>
        <begin position="116"/>
        <end position="340"/>
    </location>
</feature>
<protein>
    <submittedName>
        <fullName evidence="5">LysM peptidoglycan-binding domain-containing protein</fullName>
    </submittedName>
</protein>
<comment type="similarity">
    <text evidence="1">Belongs to the transglycosylase family. Rpf subfamily.</text>
</comment>
<keyword evidence="2" id="KW-0378">Hydrolase</keyword>
<dbReference type="InterPro" id="IPR036779">
    <property type="entry name" value="LysM_dom_sf"/>
</dbReference>
<reference evidence="5 6" key="1">
    <citation type="submission" date="2018-08" db="EMBL/GenBank/DDBJ databases">
        <title>Isolation, diversity and antifungal activity of Actinobacteria from wheat.</title>
        <authorList>
            <person name="Han C."/>
        </authorList>
    </citation>
    <scope>NUCLEOTIDE SEQUENCE [LARGE SCALE GENOMIC DNA]</scope>
    <source>
        <strain evidence="5 6">NEAU-YY421</strain>
    </source>
</reference>
<feature type="domain" description="LysM" evidence="4">
    <location>
        <begin position="337"/>
        <end position="386"/>
    </location>
</feature>